<protein>
    <submittedName>
        <fullName evidence="7">ABC transporter, ATP-binding protein</fullName>
    </submittedName>
</protein>
<dbReference type="EMBL" id="HE613254">
    <property type="protein sequence ID" value="CCE66573.1"/>
    <property type="molecule type" value="Genomic_DNA"/>
</dbReference>
<reference evidence="7" key="2">
    <citation type="submission" date="2011-11" db="EMBL/GenBank/DDBJ databases">
        <authorList>
            <person name="Barker E."/>
        </authorList>
    </citation>
    <scope>NUCLEOTIDE SEQUENCE</scope>
    <source>
        <strain evidence="7">Birmingham 1</strain>
    </source>
</reference>
<feature type="transmembrane region" description="Helical" evidence="5">
    <location>
        <begin position="138"/>
        <end position="158"/>
    </location>
</feature>
<dbReference type="GO" id="GO:0005524">
    <property type="term" value="F:ATP binding"/>
    <property type="evidence" value="ECO:0007669"/>
    <property type="project" value="UniProtKB-KW"/>
</dbReference>
<dbReference type="OrthoDB" id="9802264at2"/>
<evidence type="ECO:0000256" key="3">
    <source>
        <dbReference type="ARBA" id="ARBA00022741"/>
    </source>
</evidence>
<evidence type="ECO:0000256" key="1">
    <source>
        <dbReference type="ARBA" id="ARBA00005417"/>
    </source>
</evidence>
<dbReference type="InterPro" id="IPR017871">
    <property type="entry name" value="ABC_transporter-like_CS"/>
</dbReference>
<evidence type="ECO:0000256" key="5">
    <source>
        <dbReference type="SAM" id="Phobius"/>
    </source>
</evidence>
<dbReference type="PANTHER" id="PTHR42798:SF2">
    <property type="entry name" value="ABC TRANSPORTER ATP-BINDING PROTEIN MG467-RELATED"/>
    <property type="match status" value="1"/>
</dbReference>
<evidence type="ECO:0000256" key="4">
    <source>
        <dbReference type="ARBA" id="ARBA00022840"/>
    </source>
</evidence>
<gene>
    <name evidence="7" type="ORF">MHM_00550</name>
</gene>
<keyword evidence="4 7" id="KW-0067">ATP-binding</keyword>
<proteinExistence type="inferred from homology"/>
<organism evidence="7">
    <name type="scientific">Candidatus Mycoplasma haematominutum 'Birmingham 1'</name>
    <dbReference type="NCBI Taxonomy" id="1116213"/>
    <lineage>
        <taxon>Bacteria</taxon>
        <taxon>Bacillati</taxon>
        <taxon>Mycoplasmatota</taxon>
        <taxon>Mollicutes</taxon>
        <taxon>Mycoplasmataceae</taxon>
        <taxon>Mycoplasma</taxon>
    </lineage>
</organism>
<feature type="transmembrane region" description="Helical" evidence="5">
    <location>
        <begin position="248"/>
        <end position="267"/>
    </location>
</feature>
<dbReference type="PATRIC" id="fig|1116213.3.peg.54"/>
<evidence type="ECO:0000256" key="2">
    <source>
        <dbReference type="ARBA" id="ARBA00022448"/>
    </source>
</evidence>
<dbReference type="RefSeq" id="WP_015511438.1">
    <property type="nucleotide sequence ID" value="NC_021007.1"/>
</dbReference>
<feature type="domain" description="ABC transporter" evidence="6">
    <location>
        <begin position="334"/>
        <end position="601"/>
    </location>
</feature>
<evidence type="ECO:0000313" key="7">
    <source>
        <dbReference type="EMBL" id="CCE66573.1"/>
    </source>
</evidence>
<name>G8C2M5_9MOLU</name>
<dbReference type="HOGENOM" id="CLU_490756_0_0_14"/>
<dbReference type="AlphaFoldDB" id="G8C2M5"/>
<dbReference type="SUPFAM" id="SSF52540">
    <property type="entry name" value="P-loop containing nucleoside triphosphate hydrolases"/>
    <property type="match status" value="1"/>
</dbReference>
<dbReference type="GO" id="GO:0016887">
    <property type="term" value="F:ATP hydrolysis activity"/>
    <property type="evidence" value="ECO:0007669"/>
    <property type="project" value="InterPro"/>
</dbReference>
<keyword evidence="3" id="KW-0547">Nucleotide-binding</keyword>
<dbReference type="KEGG" id="mhb:MHM_00550"/>
<dbReference type="Pfam" id="PF00005">
    <property type="entry name" value="ABC_tran"/>
    <property type="match status" value="1"/>
</dbReference>
<feature type="transmembrane region" description="Helical" evidence="5">
    <location>
        <begin position="188"/>
        <end position="210"/>
    </location>
</feature>
<dbReference type="InterPro" id="IPR003439">
    <property type="entry name" value="ABC_transporter-like_ATP-bd"/>
</dbReference>
<dbReference type="PROSITE" id="PS00211">
    <property type="entry name" value="ABC_TRANSPORTER_1"/>
    <property type="match status" value="1"/>
</dbReference>
<reference evidence="7" key="1">
    <citation type="submission" date="2011-11" db="EMBL/GenBank/DDBJ databases">
        <title>Complete genome sequence of Candidatus Mycoplasma haemominutum.</title>
        <authorList>
            <person name="Barker E.N."/>
            <person name="Darby A.C."/>
            <person name="Helps C.R."/>
            <person name="Peters I.R."/>
            <person name="Hughes M.A."/>
            <person name="Radford A.D."/>
            <person name="Novacco M."/>
            <person name="Boretti F."/>
            <person name="Hofmann-Lehmann R."/>
            <person name="Tasker S."/>
        </authorList>
    </citation>
    <scope>NUCLEOTIDE SEQUENCE</scope>
    <source>
        <strain evidence="7">Birmingham 1</strain>
    </source>
</reference>
<feature type="transmembrane region" description="Helical" evidence="5">
    <location>
        <begin position="67"/>
        <end position="89"/>
    </location>
</feature>
<keyword evidence="5" id="KW-0472">Membrane</keyword>
<dbReference type="PANTHER" id="PTHR42798">
    <property type="entry name" value="LIPOPROTEIN-RELEASING SYSTEM ATP-BINDING PROTEIN LOLD"/>
    <property type="match status" value="1"/>
</dbReference>
<comment type="similarity">
    <text evidence="1">Belongs to the ABC transporter superfamily.</text>
</comment>
<dbReference type="InterPro" id="IPR017911">
    <property type="entry name" value="MacB-like_ATP-bd"/>
</dbReference>
<dbReference type="CDD" id="cd03255">
    <property type="entry name" value="ABC_MJ0796_LolCDE_FtsE"/>
    <property type="match status" value="1"/>
</dbReference>
<keyword evidence="5" id="KW-0812">Transmembrane</keyword>
<keyword evidence="2" id="KW-0813">Transport</keyword>
<dbReference type="InterPro" id="IPR027417">
    <property type="entry name" value="P-loop_NTPase"/>
</dbReference>
<dbReference type="PROSITE" id="PS50893">
    <property type="entry name" value="ABC_TRANSPORTER_2"/>
    <property type="match status" value="1"/>
</dbReference>
<sequence>MLGALRAQLFLRHELKLKKAKGIPIPKKEIRVPNQDLLVEDLKGFDRSRAQFRVDAPLKYWATNYSFLINIFFWLFFIWSFWVICAMLFPTTKIPIIHPHYLRIVFETAFAYIFRRHSLESLTSAYRLETPKWHNDTYYFVVLATSLFLVGIYLIFILKNFFMEMEGMLERNRVYLLLLKNKNFNQTIYRISFFQLINIAWTTFSLVMLFGDKIYTDTAQESKVWSLLFGNSGKHTEGITSTLPLTPAGYLTFLVNFVSFWGSIVVYRKYLKEFFAGNPFLFPLFRNIFIQLQLSFRKTKIEKQKLQKKRAKPLRVSKKELRVLEEAKKTAPFISLKNVNKFFGSFHALKDINLSINKGEFIAILGPSGSGKTTLINLLSGIDIPSNGQMFIDKNTTATYSDSELTSFRRRKIGYIFQNYALIPYLTARGNIELSTSLRAPMKTITESFVSVIKRFRQFKKEGLESWAAIKKILAQIFLAGDLTDVNKLIEIFNLSAHEHKYPNQLSGGQQQRVSIARSLIKRPDILFADEATGALDYATAKTILQFFKLINDYAKTTIVMITHNPVIATVTDRVIRIEDGRIVEDYRNEDPVSIDSLTNL</sequence>
<dbReference type="SMART" id="SM00382">
    <property type="entry name" value="AAA"/>
    <property type="match status" value="1"/>
</dbReference>
<dbReference type="InterPro" id="IPR003593">
    <property type="entry name" value="AAA+_ATPase"/>
</dbReference>
<dbReference type="Gene3D" id="3.40.50.300">
    <property type="entry name" value="P-loop containing nucleotide triphosphate hydrolases"/>
    <property type="match status" value="1"/>
</dbReference>
<evidence type="ECO:0000259" key="6">
    <source>
        <dbReference type="PROSITE" id="PS50893"/>
    </source>
</evidence>
<accession>G8C2M5</accession>
<keyword evidence="5" id="KW-1133">Transmembrane helix</keyword>